<protein>
    <submittedName>
        <fullName evidence="1">Uncharacterized protein</fullName>
    </submittedName>
</protein>
<proteinExistence type="predicted"/>
<accession>E9DRJ8</accession>
<dbReference type="HOGENOM" id="CLU_1578880_0_0_1"/>
<keyword evidence="2" id="KW-1185">Reference proteome</keyword>
<reference evidence="1 2" key="1">
    <citation type="journal article" date="2011" name="PLoS Genet.">
        <title>Genome sequencing and comparative transcriptomics of the model entomopathogenic fungi Metarhizium anisopliae and M. acridum.</title>
        <authorList>
            <person name="Gao Q."/>
            <person name="Jin K."/>
            <person name="Ying S.H."/>
            <person name="Zhang Y."/>
            <person name="Xiao G."/>
            <person name="Shang Y."/>
            <person name="Duan Z."/>
            <person name="Hu X."/>
            <person name="Xie X.Q."/>
            <person name="Zhou G."/>
            <person name="Peng G."/>
            <person name="Luo Z."/>
            <person name="Huang W."/>
            <person name="Wang B."/>
            <person name="Fang W."/>
            <person name="Wang S."/>
            <person name="Zhong Y."/>
            <person name="Ma L.J."/>
            <person name="St Leger R.J."/>
            <person name="Zhao G.P."/>
            <person name="Pei Y."/>
            <person name="Feng M.G."/>
            <person name="Xia Y."/>
            <person name="Wang C."/>
        </authorList>
    </citation>
    <scope>NUCLEOTIDE SEQUENCE [LARGE SCALE GENOMIC DNA]</scope>
    <source>
        <strain evidence="1 2">CQMa 102</strain>
    </source>
</reference>
<name>E9DRJ8_METAQ</name>
<evidence type="ECO:0000313" key="1">
    <source>
        <dbReference type="EMBL" id="EFY93876.1"/>
    </source>
</evidence>
<sequence>MLGRVILHFKVSRPSKPAEPGAVGITHLVLRPPRIIYTDEVDFMCITSLVGVPVNEEHDIGILPVYFILGCVVVAKIQAVDGLENIAMSVPEGHVYAAQYSAHGLAWADDKVGWRRWCCKTTQPCEDASEFAAGSQAEEIACPEEGVGVFVTTEPFLRGGIFERGTSFW</sequence>
<dbReference type="AlphaFoldDB" id="E9DRJ8"/>
<dbReference type="InParanoid" id="E9DRJ8"/>
<gene>
    <name evidence="1" type="ORF">MAC_00367</name>
</gene>
<evidence type="ECO:0000313" key="2">
    <source>
        <dbReference type="Proteomes" id="UP000002499"/>
    </source>
</evidence>
<organism evidence="2">
    <name type="scientific">Metarhizium acridum (strain CQMa 102)</name>
    <dbReference type="NCBI Taxonomy" id="655827"/>
    <lineage>
        <taxon>Eukaryota</taxon>
        <taxon>Fungi</taxon>
        <taxon>Dikarya</taxon>
        <taxon>Ascomycota</taxon>
        <taxon>Pezizomycotina</taxon>
        <taxon>Sordariomycetes</taxon>
        <taxon>Hypocreomycetidae</taxon>
        <taxon>Hypocreales</taxon>
        <taxon>Clavicipitaceae</taxon>
        <taxon>Metarhizium</taxon>
    </lineage>
</organism>
<dbReference type="EMBL" id="GL698470">
    <property type="protein sequence ID" value="EFY93876.1"/>
    <property type="molecule type" value="Genomic_DNA"/>
</dbReference>
<dbReference type="Proteomes" id="UP000002499">
    <property type="component" value="Unassembled WGS sequence"/>
</dbReference>